<feature type="domain" description="Response regulatory" evidence="8">
    <location>
        <begin position="7"/>
        <end position="122"/>
    </location>
</feature>
<evidence type="ECO:0000256" key="3">
    <source>
        <dbReference type="ARBA" id="ARBA00023015"/>
    </source>
</evidence>
<dbReference type="SMART" id="SM00448">
    <property type="entry name" value="REC"/>
    <property type="match status" value="1"/>
</dbReference>
<protein>
    <submittedName>
        <fullName evidence="10">Response regulator transcription factor</fullName>
    </submittedName>
</protein>
<keyword evidence="11" id="KW-1185">Reference proteome</keyword>
<reference evidence="11" key="1">
    <citation type="journal article" date="2019" name="Int. J. Syst. Evol. Microbiol.">
        <title>The Global Catalogue of Microorganisms (GCM) 10K type strain sequencing project: providing services to taxonomists for standard genome sequencing and annotation.</title>
        <authorList>
            <consortium name="The Broad Institute Genomics Platform"/>
            <consortium name="The Broad Institute Genome Sequencing Center for Infectious Disease"/>
            <person name="Wu L."/>
            <person name="Ma J."/>
        </authorList>
    </citation>
    <scope>NUCLEOTIDE SEQUENCE [LARGE SCALE GENOMIC DNA]</scope>
    <source>
        <strain evidence="11">CGMCC 1.10759</strain>
    </source>
</reference>
<dbReference type="InterPro" id="IPR039420">
    <property type="entry name" value="WalR-like"/>
</dbReference>
<evidence type="ECO:0000259" key="9">
    <source>
        <dbReference type="PROSITE" id="PS51755"/>
    </source>
</evidence>
<dbReference type="Gene3D" id="3.40.50.2300">
    <property type="match status" value="1"/>
</dbReference>
<proteinExistence type="predicted"/>
<evidence type="ECO:0000256" key="1">
    <source>
        <dbReference type="ARBA" id="ARBA00022553"/>
    </source>
</evidence>
<keyword evidence="1 6" id="KW-0597">Phosphoprotein</keyword>
<dbReference type="Pfam" id="PF00072">
    <property type="entry name" value="Response_reg"/>
    <property type="match status" value="1"/>
</dbReference>
<dbReference type="InterPro" id="IPR001867">
    <property type="entry name" value="OmpR/PhoB-type_DNA-bd"/>
</dbReference>
<gene>
    <name evidence="10" type="ORF">ACFPN2_34885</name>
</gene>
<dbReference type="Proteomes" id="UP001595904">
    <property type="component" value="Unassembled WGS sequence"/>
</dbReference>
<evidence type="ECO:0000313" key="11">
    <source>
        <dbReference type="Proteomes" id="UP001595904"/>
    </source>
</evidence>
<dbReference type="InterPro" id="IPR001789">
    <property type="entry name" value="Sig_transdc_resp-reg_receiver"/>
</dbReference>
<dbReference type="CDD" id="cd00383">
    <property type="entry name" value="trans_reg_C"/>
    <property type="match status" value="1"/>
</dbReference>
<keyword evidence="5" id="KW-0804">Transcription</keyword>
<organism evidence="10 11">
    <name type="scientific">Steroidobacter flavus</name>
    <dbReference type="NCBI Taxonomy" id="1842136"/>
    <lineage>
        <taxon>Bacteria</taxon>
        <taxon>Pseudomonadati</taxon>
        <taxon>Pseudomonadota</taxon>
        <taxon>Gammaproteobacteria</taxon>
        <taxon>Steroidobacterales</taxon>
        <taxon>Steroidobacteraceae</taxon>
        <taxon>Steroidobacter</taxon>
    </lineage>
</organism>
<dbReference type="SMART" id="SM00862">
    <property type="entry name" value="Trans_reg_C"/>
    <property type="match status" value="1"/>
</dbReference>
<evidence type="ECO:0000256" key="4">
    <source>
        <dbReference type="ARBA" id="ARBA00023125"/>
    </source>
</evidence>
<dbReference type="Gene3D" id="1.10.10.10">
    <property type="entry name" value="Winged helix-like DNA-binding domain superfamily/Winged helix DNA-binding domain"/>
    <property type="match status" value="1"/>
</dbReference>
<dbReference type="InterPro" id="IPR036388">
    <property type="entry name" value="WH-like_DNA-bd_sf"/>
</dbReference>
<keyword evidence="2" id="KW-0902">Two-component regulatory system</keyword>
<dbReference type="PROSITE" id="PS51755">
    <property type="entry name" value="OMPR_PHOB"/>
    <property type="match status" value="1"/>
</dbReference>
<sequence length="234" mass="26115">MNKTSLSILIIEDNAQLAANIYDYLEACGHSLDAAPDGVSGLNLAATQDYDAIVLDWNLPRMDGLTVLRRLRVDEKKKVPVIMLTARDQLADKLDGFESGVDDYLVKPVALPELEVRLRSLVARLRQSVAPDHALTVADLSFNLKTLEVTRGSRQAQLSKTSRALLELLMRESPKVVTRERLQQVAWGDETPEIDLLRSHMYVLRRAIDQGSEPKLLHTISGVGYRLCDLDADQ</sequence>
<feature type="DNA-binding region" description="OmpR/PhoB-type" evidence="7">
    <location>
        <begin position="132"/>
        <end position="229"/>
    </location>
</feature>
<dbReference type="RefSeq" id="WP_380605373.1">
    <property type="nucleotide sequence ID" value="NZ_JBHSDU010000015.1"/>
</dbReference>
<accession>A0ABV8T5T3</accession>
<comment type="caution">
    <text evidence="10">The sequence shown here is derived from an EMBL/GenBank/DDBJ whole genome shotgun (WGS) entry which is preliminary data.</text>
</comment>
<evidence type="ECO:0000256" key="5">
    <source>
        <dbReference type="ARBA" id="ARBA00023163"/>
    </source>
</evidence>
<dbReference type="Pfam" id="PF00486">
    <property type="entry name" value="Trans_reg_C"/>
    <property type="match status" value="1"/>
</dbReference>
<keyword evidence="4 7" id="KW-0238">DNA-binding</keyword>
<evidence type="ECO:0000256" key="2">
    <source>
        <dbReference type="ARBA" id="ARBA00023012"/>
    </source>
</evidence>
<evidence type="ECO:0000256" key="7">
    <source>
        <dbReference type="PROSITE-ProRule" id="PRU01091"/>
    </source>
</evidence>
<dbReference type="EMBL" id="JBHSDU010000015">
    <property type="protein sequence ID" value="MFC4314303.1"/>
    <property type="molecule type" value="Genomic_DNA"/>
</dbReference>
<dbReference type="SUPFAM" id="SSF52172">
    <property type="entry name" value="CheY-like"/>
    <property type="match status" value="1"/>
</dbReference>
<dbReference type="InterPro" id="IPR011006">
    <property type="entry name" value="CheY-like_superfamily"/>
</dbReference>
<keyword evidence="3" id="KW-0805">Transcription regulation</keyword>
<evidence type="ECO:0000259" key="8">
    <source>
        <dbReference type="PROSITE" id="PS50110"/>
    </source>
</evidence>
<feature type="domain" description="OmpR/PhoB-type" evidence="9">
    <location>
        <begin position="132"/>
        <end position="229"/>
    </location>
</feature>
<feature type="modified residue" description="4-aspartylphosphate" evidence="6">
    <location>
        <position position="56"/>
    </location>
</feature>
<dbReference type="PANTHER" id="PTHR48111">
    <property type="entry name" value="REGULATOR OF RPOS"/>
    <property type="match status" value="1"/>
</dbReference>
<evidence type="ECO:0000256" key="6">
    <source>
        <dbReference type="PROSITE-ProRule" id="PRU00169"/>
    </source>
</evidence>
<dbReference type="CDD" id="cd17574">
    <property type="entry name" value="REC_OmpR"/>
    <property type="match status" value="1"/>
</dbReference>
<dbReference type="PANTHER" id="PTHR48111:SF22">
    <property type="entry name" value="REGULATOR OF RPOS"/>
    <property type="match status" value="1"/>
</dbReference>
<name>A0ABV8T5T3_9GAMM</name>
<dbReference type="PROSITE" id="PS50110">
    <property type="entry name" value="RESPONSE_REGULATORY"/>
    <property type="match status" value="1"/>
</dbReference>
<evidence type="ECO:0000313" key="10">
    <source>
        <dbReference type="EMBL" id="MFC4314303.1"/>
    </source>
</evidence>